<protein>
    <submittedName>
        <fullName evidence="1">Uncharacterized protein</fullName>
    </submittedName>
</protein>
<organism evidence="1 2">
    <name type="scientific">Salinirubrum litoreum</name>
    <dbReference type="NCBI Taxonomy" id="1126234"/>
    <lineage>
        <taxon>Archaea</taxon>
        <taxon>Methanobacteriati</taxon>
        <taxon>Methanobacteriota</taxon>
        <taxon>Stenosarchaea group</taxon>
        <taxon>Halobacteria</taxon>
        <taxon>Halobacteriales</taxon>
        <taxon>Haloferacaceae</taxon>
        <taxon>Salinirubrum</taxon>
    </lineage>
</organism>
<gene>
    <name evidence="1" type="ORF">ACFPJ5_02870</name>
</gene>
<dbReference type="RefSeq" id="WP_227228809.1">
    <property type="nucleotide sequence ID" value="NZ_JAJCVJ010000001.1"/>
</dbReference>
<evidence type="ECO:0000313" key="1">
    <source>
        <dbReference type="EMBL" id="MFC5365864.1"/>
    </source>
</evidence>
<accession>A0ABD5R731</accession>
<comment type="caution">
    <text evidence="1">The sequence shown here is derived from an EMBL/GenBank/DDBJ whole genome shotgun (WGS) entry which is preliminary data.</text>
</comment>
<dbReference type="EMBL" id="JBHSKX010000001">
    <property type="protein sequence ID" value="MFC5365864.1"/>
    <property type="molecule type" value="Genomic_DNA"/>
</dbReference>
<proteinExistence type="predicted"/>
<sequence>MATDGDPLVAIQNAALERALLAETDSSEYVLLAGALERARPDDAEAESTVSSVLSGDDTDAEIDADRIAGSLLTATLTATFAVRHGLGAGGPARLPSPSVVAESAGAGSVDGDRRRRLLLEGALLAVERFDATTAEAADLAEVGVSAFERQVERRS</sequence>
<dbReference type="AlphaFoldDB" id="A0ABD5R731"/>
<reference evidence="1 2" key="1">
    <citation type="journal article" date="2019" name="Int. J. Syst. Evol. Microbiol.">
        <title>The Global Catalogue of Microorganisms (GCM) 10K type strain sequencing project: providing services to taxonomists for standard genome sequencing and annotation.</title>
        <authorList>
            <consortium name="The Broad Institute Genomics Platform"/>
            <consortium name="The Broad Institute Genome Sequencing Center for Infectious Disease"/>
            <person name="Wu L."/>
            <person name="Ma J."/>
        </authorList>
    </citation>
    <scope>NUCLEOTIDE SEQUENCE [LARGE SCALE GENOMIC DNA]</scope>
    <source>
        <strain evidence="1 2">CGMCC 1.12237</strain>
    </source>
</reference>
<name>A0ABD5R731_9EURY</name>
<evidence type="ECO:0000313" key="2">
    <source>
        <dbReference type="Proteomes" id="UP001596201"/>
    </source>
</evidence>
<dbReference type="Proteomes" id="UP001596201">
    <property type="component" value="Unassembled WGS sequence"/>
</dbReference>
<keyword evidence="2" id="KW-1185">Reference proteome</keyword>